<sequence>MASNGNEANDSNFSSPMPAVGLDIAGATLVCLVLILSDIFIALRQRKPWIPCRFFGLNSFTLTILSVATKLPVDLTTSMPSAYDQLSKLCGTALICISIGIFRTSIVNMKESEFSATMASLTVMVVTVVVNVSLQMSTGVIFLFKLHHMINLVLMLLLLGIMGCCRFTFPGYFSEPFRKSLKHMPRNIHTLKRCYMFSYVASPQLMFIRFSPSGTAALLCTVSCVVLLEAALRTCSLDQGMKAGSDYRWSVWAVVGIQILTVIVGAFTVAFRCLAVGNQMHSLLLIALKQNSILECHNLFLLAMRNWNFCSGTLNCNLRLVFKFFQALEYIFDSFMFLLRLSADVINEFTIILIRVVGDCFTFAAEKASGIGFGFSRDRRGCDDEMLGMLRKELDHSLECVISSIPNYYSDYLLRKSVADTEMCVKKQSTFPMVSLLKFLSKSAHSSVEVLKLISNRSDKFLLLVCLVRIAHSLVPSLRTSSMICALDQAFEIIVFIHEKIKTASALNNMKMKVAKDIWINGAKTNHWFQTEVIDHFKNGGCVGDFLDGGHGVVDKYLLKIVCHEVYEIINIIGEQRVLDSTISNATDAQVEKLYNDIEELFVELLHSVMDQLPDVIFESLNDNVPFVEFEENVKTSMELVARLNPLEVEPWWFNCSNIYSFMAPEVLLVQKDDESCDNVSLVITGDHVDVN</sequence>
<gene>
    <name evidence="2" type="ORF">Syun_030629</name>
</gene>
<comment type="caution">
    <text evidence="2">The sequence shown here is derived from an EMBL/GenBank/DDBJ whole genome shotgun (WGS) entry which is preliminary data.</text>
</comment>
<evidence type="ECO:0000313" key="2">
    <source>
        <dbReference type="EMBL" id="KAK9081266.1"/>
    </source>
</evidence>
<feature type="transmembrane region" description="Helical" evidence="1">
    <location>
        <begin position="150"/>
        <end position="173"/>
    </location>
</feature>
<feature type="transmembrane region" description="Helical" evidence="1">
    <location>
        <begin position="249"/>
        <end position="271"/>
    </location>
</feature>
<feature type="transmembrane region" description="Helical" evidence="1">
    <location>
        <begin position="118"/>
        <end position="144"/>
    </location>
</feature>
<feature type="transmembrane region" description="Helical" evidence="1">
    <location>
        <begin position="85"/>
        <end position="106"/>
    </location>
</feature>
<keyword evidence="1" id="KW-0812">Transmembrane</keyword>
<accession>A0AAP0DUC1</accession>
<evidence type="ECO:0000256" key="1">
    <source>
        <dbReference type="SAM" id="Phobius"/>
    </source>
</evidence>
<evidence type="ECO:0000313" key="3">
    <source>
        <dbReference type="Proteomes" id="UP001420932"/>
    </source>
</evidence>
<proteinExistence type="predicted"/>
<dbReference type="Proteomes" id="UP001420932">
    <property type="component" value="Unassembled WGS sequence"/>
</dbReference>
<dbReference type="AlphaFoldDB" id="A0AAP0DUC1"/>
<name>A0AAP0DUC1_9MAGN</name>
<protein>
    <submittedName>
        <fullName evidence="2">Uncharacterized protein</fullName>
    </submittedName>
</protein>
<dbReference type="PANTHER" id="PTHR35307:SF6">
    <property type="entry name" value="TRANSMEMBRANE PROTEIN"/>
    <property type="match status" value="1"/>
</dbReference>
<organism evidence="2 3">
    <name type="scientific">Stephania yunnanensis</name>
    <dbReference type="NCBI Taxonomy" id="152371"/>
    <lineage>
        <taxon>Eukaryota</taxon>
        <taxon>Viridiplantae</taxon>
        <taxon>Streptophyta</taxon>
        <taxon>Embryophyta</taxon>
        <taxon>Tracheophyta</taxon>
        <taxon>Spermatophyta</taxon>
        <taxon>Magnoliopsida</taxon>
        <taxon>Ranunculales</taxon>
        <taxon>Menispermaceae</taxon>
        <taxon>Menispermoideae</taxon>
        <taxon>Cissampelideae</taxon>
        <taxon>Stephania</taxon>
    </lineage>
</organism>
<feature type="transmembrane region" description="Helical" evidence="1">
    <location>
        <begin position="216"/>
        <end position="237"/>
    </location>
</feature>
<feature type="transmembrane region" description="Helical" evidence="1">
    <location>
        <begin position="20"/>
        <end position="43"/>
    </location>
</feature>
<keyword evidence="1" id="KW-1133">Transmembrane helix</keyword>
<keyword evidence="3" id="KW-1185">Reference proteome</keyword>
<keyword evidence="1" id="KW-0472">Membrane</keyword>
<reference evidence="2 3" key="1">
    <citation type="submission" date="2024-01" db="EMBL/GenBank/DDBJ databases">
        <title>Genome assemblies of Stephania.</title>
        <authorList>
            <person name="Yang L."/>
        </authorList>
    </citation>
    <scope>NUCLEOTIDE SEQUENCE [LARGE SCALE GENOMIC DNA]</scope>
    <source>
        <strain evidence="2">YNDBR</strain>
        <tissue evidence="2">Leaf</tissue>
    </source>
</reference>
<dbReference type="EMBL" id="JBBNAF010000056">
    <property type="protein sequence ID" value="KAK9081266.1"/>
    <property type="molecule type" value="Genomic_DNA"/>
</dbReference>
<dbReference type="PANTHER" id="PTHR35307">
    <property type="entry name" value="PROTEIN, PUTATIVE-RELATED"/>
    <property type="match status" value="1"/>
</dbReference>